<sequence length="206" mass="22043">MTSPSPSPSAAPRTADLDTITTALEELCQPLDAAGTIVHFAAAVGRGDDRCTWHGTVAQLAEHVTGVLHRAPGHDTVIDDTTVPRNPLLDGGQLLDAYLDLQGQPWYPPRAGDQITVHYEATDHLAAFGETYALDRLQPSHPQVSRETFALRLVHHTAAQHFEAGLFAPGPTTETLTEIWAEAGADRITVLRDGVVVHNGPATKAV</sequence>
<keyword evidence="2" id="KW-1185">Reference proteome</keyword>
<dbReference type="Proteomes" id="UP001592582">
    <property type="component" value="Unassembled WGS sequence"/>
</dbReference>
<reference evidence="1 2" key="1">
    <citation type="submission" date="2024-09" db="EMBL/GenBank/DDBJ databases">
        <authorList>
            <person name="Lee S.D."/>
        </authorList>
    </citation>
    <scope>NUCLEOTIDE SEQUENCE [LARGE SCALE GENOMIC DNA]</scope>
    <source>
        <strain evidence="1 2">N1-1</strain>
    </source>
</reference>
<name>A0ABV6V9R6_9ACTN</name>
<organism evidence="1 2">
    <name type="scientific">Streptacidiphilus alkalitolerans</name>
    <dbReference type="NCBI Taxonomy" id="3342712"/>
    <lineage>
        <taxon>Bacteria</taxon>
        <taxon>Bacillati</taxon>
        <taxon>Actinomycetota</taxon>
        <taxon>Actinomycetes</taxon>
        <taxon>Kitasatosporales</taxon>
        <taxon>Streptomycetaceae</taxon>
        <taxon>Streptacidiphilus</taxon>
    </lineage>
</organism>
<gene>
    <name evidence="1" type="ORF">ACEZDG_14430</name>
</gene>
<evidence type="ECO:0000313" key="1">
    <source>
        <dbReference type="EMBL" id="MFC1410463.1"/>
    </source>
</evidence>
<proteinExistence type="predicted"/>
<comment type="caution">
    <text evidence="1">The sequence shown here is derived from an EMBL/GenBank/DDBJ whole genome shotgun (WGS) entry which is preliminary data.</text>
</comment>
<dbReference type="EMBL" id="JBHEZX010000005">
    <property type="protein sequence ID" value="MFC1410463.1"/>
    <property type="molecule type" value="Genomic_DNA"/>
</dbReference>
<evidence type="ECO:0000313" key="2">
    <source>
        <dbReference type="Proteomes" id="UP001592582"/>
    </source>
</evidence>
<dbReference type="RefSeq" id="WP_380508147.1">
    <property type="nucleotide sequence ID" value="NZ_JBHEZX010000005.1"/>
</dbReference>
<accession>A0ABV6V9R6</accession>
<protein>
    <submittedName>
        <fullName evidence="1">Uncharacterized protein</fullName>
    </submittedName>
</protein>